<feature type="region of interest" description="Disordered" evidence="1">
    <location>
        <begin position="293"/>
        <end position="351"/>
    </location>
</feature>
<dbReference type="EMBL" id="KN823149">
    <property type="protein sequence ID" value="KIO21115.1"/>
    <property type="molecule type" value="Genomic_DNA"/>
</dbReference>
<dbReference type="Proteomes" id="UP000054248">
    <property type="component" value="Unassembled WGS sequence"/>
</dbReference>
<feature type="compositionally biased region" description="Low complexity" evidence="1">
    <location>
        <begin position="326"/>
        <end position="345"/>
    </location>
</feature>
<accession>A0A0C3PZT8</accession>
<evidence type="ECO:0000313" key="3">
    <source>
        <dbReference type="Proteomes" id="UP000054248"/>
    </source>
</evidence>
<evidence type="ECO:0000313" key="2">
    <source>
        <dbReference type="EMBL" id="KIO21115.1"/>
    </source>
</evidence>
<reference evidence="2 3" key="1">
    <citation type="submission" date="2014-04" db="EMBL/GenBank/DDBJ databases">
        <authorList>
            <consortium name="DOE Joint Genome Institute"/>
            <person name="Kuo A."/>
            <person name="Girlanda M."/>
            <person name="Perotto S."/>
            <person name="Kohler A."/>
            <person name="Nagy L.G."/>
            <person name="Floudas D."/>
            <person name="Copeland A."/>
            <person name="Barry K.W."/>
            <person name="Cichocki N."/>
            <person name="Veneault-Fourrey C."/>
            <person name="LaButti K."/>
            <person name="Lindquist E.A."/>
            <person name="Lipzen A."/>
            <person name="Lundell T."/>
            <person name="Morin E."/>
            <person name="Murat C."/>
            <person name="Sun H."/>
            <person name="Tunlid A."/>
            <person name="Henrissat B."/>
            <person name="Grigoriev I.V."/>
            <person name="Hibbett D.S."/>
            <person name="Martin F."/>
            <person name="Nordberg H.P."/>
            <person name="Cantor M.N."/>
            <person name="Hua S.X."/>
        </authorList>
    </citation>
    <scope>NUCLEOTIDE SEQUENCE [LARGE SCALE GENOMIC DNA]</scope>
    <source>
        <strain evidence="2 3">MUT 4182</strain>
    </source>
</reference>
<feature type="compositionally biased region" description="Basic and acidic residues" evidence="1">
    <location>
        <begin position="380"/>
        <end position="396"/>
    </location>
</feature>
<proteinExistence type="predicted"/>
<evidence type="ECO:0000256" key="1">
    <source>
        <dbReference type="SAM" id="MobiDB-lite"/>
    </source>
</evidence>
<dbReference type="HOGENOM" id="CLU_696750_0_0_1"/>
<name>A0A0C3PZT8_9AGAM</name>
<feature type="region of interest" description="Disordered" evidence="1">
    <location>
        <begin position="15"/>
        <end position="75"/>
    </location>
</feature>
<organism evidence="2 3">
    <name type="scientific">Tulasnella calospora MUT 4182</name>
    <dbReference type="NCBI Taxonomy" id="1051891"/>
    <lineage>
        <taxon>Eukaryota</taxon>
        <taxon>Fungi</taxon>
        <taxon>Dikarya</taxon>
        <taxon>Basidiomycota</taxon>
        <taxon>Agaricomycotina</taxon>
        <taxon>Agaricomycetes</taxon>
        <taxon>Cantharellales</taxon>
        <taxon>Tulasnellaceae</taxon>
        <taxon>Tulasnella</taxon>
    </lineage>
</organism>
<feature type="compositionally biased region" description="Polar residues" evidence="1">
    <location>
        <begin position="27"/>
        <end position="38"/>
    </location>
</feature>
<dbReference type="AlphaFoldDB" id="A0A0C3PZT8"/>
<gene>
    <name evidence="2" type="ORF">M407DRAFT_29276</name>
</gene>
<keyword evidence="3" id="KW-1185">Reference proteome</keyword>
<reference evidence="3" key="2">
    <citation type="submission" date="2015-01" db="EMBL/GenBank/DDBJ databases">
        <title>Evolutionary Origins and Diversification of the Mycorrhizal Mutualists.</title>
        <authorList>
            <consortium name="DOE Joint Genome Institute"/>
            <consortium name="Mycorrhizal Genomics Consortium"/>
            <person name="Kohler A."/>
            <person name="Kuo A."/>
            <person name="Nagy L.G."/>
            <person name="Floudas D."/>
            <person name="Copeland A."/>
            <person name="Barry K.W."/>
            <person name="Cichocki N."/>
            <person name="Veneault-Fourrey C."/>
            <person name="LaButti K."/>
            <person name="Lindquist E.A."/>
            <person name="Lipzen A."/>
            <person name="Lundell T."/>
            <person name="Morin E."/>
            <person name="Murat C."/>
            <person name="Riley R."/>
            <person name="Ohm R."/>
            <person name="Sun H."/>
            <person name="Tunlid A."/>
            <person name="Henrissat B."/>
            <person name="Grigoriev I.V."/>
            <person name="Hibbett D.S."/>
            <person name="Martin F."/>
        </authorList>
    </citation>
    <scope>NUCLEOTIDE SEQUENCE [LARGE SCALE GENOMIC DNA]</scope>
    <source>
        <strain evidence="3">MUT 4182</strain>
    </source>
</reference>
<feature type="compositionally biased region" description="Acidic residues" evidence="1">
    <location>
        <begin position="314"/>
        <end position="325"/>
    </location>
</feature>
<feature type="region of interest" description="Disordered" evidence="1">
    <location>
        <begin position="375"/>
        <end position="396"/>
    </location>
</feature>
<protein>
    <submittedName>
        <fullName evidence="2">Uncharacterized protein</fullName>
    </submittedName>
</protein>
<sequence length="396" mass="43347">MSLISRLNALAQQSTLNRGSAVPVTPSRLSCTPNSSLRLTDDIDLPPVQEMMTPTSGTPRSGRRRRRGSQESEEAMTKIRTCRAMMEAQREYAKEQLKANGFSDLQSEIDMAAFTAHVETSRMLIDLELGQMVLMRKIDQALVAFTSQNKKTDGKIGTCMKSLILSPRIPMYVTGMCTAVCVVAQQEPRLLGLPSGFDADAHTWTQTTTSISNHLTAARSAIHEKLYEDWCGYNALPSPKTKHHKTTKSVKTSLAKLAYSLASSSTTLSGPFLGRVALLRKLFADFQTKLAEQEKNKAASKPNVTNTNEHDQPIIDDQDIDELDLNDGFSTSSGGTGSSAGNSSTLPMDLESPEWSPSGFWNFVDWTLAGLRGAAAASDASKEQQEEFLKMLVTDR</sequence>